<dbReference type="CDD" id="cd00018">
    <property type="entry name" value="AP2"/>
    <property type="match status" value="1"/>
</dbReference>
<keyword evidence="4" id="KW-0804">Transcription</keyword>
<keyword evidence="5" id="KW-0539">Nucleus</keyword>
<dbReference type="SMART" id="SM00380">
    <property type="entry name" value="AP2"/>
    <property type="match status" value="1"/>
</dbReference>
<evidence type="ECO:0000313" key="9">
    <source>
        <dbReference type="Proteomes" id="UP000287651"/>
    </source>
</evidence>
<sequence length="277" mass="30725">MIGPRTQQLWSRYRMRRKRKMKKLDSLGSVRDLKPPMLMKKRSRGKLDGSKVVGSSPVKRIRVFFTDPDATDSDDGDEALIDKSKRVVCEIHVDPIGKTLKTLADPERKKKKAVARPAAPSPAVAGRYKGVRQRRWGKWAAEIRDPIRGARLWLGTFATAEEAAAAYRAAASRLEEEKRCLRRPAPAPAPATEDSASSWASAPSSSSLLAPPAAQEEEEDERSFAELFAEVPAEVDFVGLDGDAPFFVGELGDDFGLDDLLLWDQPLDGRDFSFIKM</sequence>
<dbReference type="AlphaFoldDB" id="A0A426Y7R6"/>
<dbReference type="PANTHER" id="PTHR31194:SF202">
    <property type="entry name" value="ETHYLENE-RESPONSIVE TRANSCRIPTION FACTOR ERF070"/>
    <property type="match status" value="1"/>
</dbReference>
<feature type="region of interest" description="Disordered" evidence="6">
    <location>
        <begin position="179"/>
        <end position="223"/>
    </location>
</feature>
<gene>
    <name evidence="8" type="ORF">B296_00036074</name>
</gene>
<dbReference type="Proteomes" id="UP000287651">
    <property type="component" value="Unassembled WGS sequence"/>
</dbReference>
<dbReference type="SUPFAM" id="SSF54171">
    <property type="entry name" value="DNA-binding domain"/>
    <property type="match status" value="1"/>
</dbReference>
<evidence type="ECO:0000259" key="7">
    <source>
        <dbReference type="PROSITE" id="PS51032"/>
    </source>
</evidence>
<proteinExistence type="predicted"/>
<dbReference type="GO" id="GO:0005634">
    <property type="term" value="C:nucleus"/>
    <property type="evidence" value="ECO:0007669"/>
    <property type="project" value="UniProtKB-SubCell"/>
</dbReference>
<feature type="compositionally biased region" description="Low complexity" evidence="6">
    <location>
        <begin position="195"/>
        <end position="214"/>
    </location>
</feature>
<dbReference type="GO" id="GO:0003677">
    <property type="term" value="F:DNA binding"/>
    <property type="evidence" value="ECO:0007669"/>
    <property type="project" value="UniProtKB-KW"/>
</dbReference>
<dbReference type="EMBL" id="AMZH03014361">
    <property type="protein sequence ID" value="RRT47764.1"/>
    <property type="molecule type" value="Genomic_DNA"/>
</dbReference>
<evidence type="ECO:0000256" key="2">
    <source>
        <dbReference type="ARBA" id="ARBA00023015"/>
    </source>
</evidence>
<dbReference type="InterPro" id="IPR016177">
    <property type="entry name" value="DNA-bd_dom_sf"/>
</dbReference>
<dbReference type="PANTHER" id="PTHR31194">
    <property type="entry name" value="SHN SHINE , DNA BINDING / TRANSCRIPTION FACTOR"/>
    <property type="match status" value="1"/>
</dbReference>
<keyword evidence="3" id="KW-0238">DNA-binding</keyword>
<evidence type="ECO:0000256" key="1">
    <source>
        <dbReference type="ARBA" id="ARBA00004123"/>
    </source>
</evidence>
<evidence type="ECO:0000313" key="8">
    <source>
        <dbReference type="EMBL" id="RRT47764.1"/>
    </source>
</evidence>
<keyword evidence="2" id="KW-0805">Transcription regulation</keyword>
<evidence type="ECO:0000256" key="5">
    <source>
        <dbReference type="ARBA" id="ARBA00023242"/>
    </source>
</evidence>
<organism evidence="8 9">
    <name type="scientific">Ensete ventricosum</name>
    <name type="common">Abyssinian banana</name>
    <name type="synonym">Musa ensete</name>
    <dbReference type="NCBI Taxonomy" id="4639"/>
    <lineage>
        <taxon>Eukaryota</taxon>
        <taxon>Viridiplantae</taxon>
        <taxon>Streptophyta</taxon>
        <taxon>Embryophyta</taxon>
        <taxon>Tracheophyta</taxon>
        <taxon>Spermatophyta</taxon>
        <taxon>Magnoliopsida</taxon>
        <taxon>Liliopsida</taxon>
        <taxon>Zingiberales</taxon>
        <taxon>Musaceae</taxon>
        <taxon>Ensete</taxon>
    </lineage>
</organism>
<dbReference type="GO" id="GO:0003700">
    <property type="term" value="F:DNA-binding transcription factor activity"/>
    <property type="evidence" value="ECO:0007669"/>
    <property type="project" value="InterPro"/>
</dbReference>
<evidence type="ECO:0000256" key="6">
    <source>
        <dbReference type="SAM" id="MobiDB-lite"/>
    </source>
</evidence>
<dbReference type="Gene3D" id="3.30.730.10">
    <property type="entry name" value="AP2/ERF domain"/>
    <property type="match status" value="1"/>
</dbReference>
<protein>
    <recommendedName>
        <fullName evidence="7">AP2/ERF domain-containing protein</fullName>
    </recommendedName>
</protein>
<dbReference type="InterPro" id="IPR050913">
    <property type="entry name" value="AP2/ERF_ERF"/>
</dbReference>
<comment type="subcellular location">
    <subcellularLocation>
        <location evidence="1">Nucleus</location>
    </subcellularLocation>
</comment>
<dbReference type="Pfam" id="PF00847">
    <property type="entry name" value="AP2"/>
    <property type="match status" value="1"/>
</dbReference>
<accession>A0A426Y7R6</accession>
<evidence type="ECO:0000256" key="3">
    <source>
        <dbReference type="ARBA" id="ARBA00023125"/>
    </source>
</evidence>
<evidence type="ECO:0000256" key="4">
    <source>
        <dbReference type="ARBA" id="ARBA00023163"/>
    </source>
</evidence>
<reference evidence="8 9" key="1">
    <citation type="journal article" date="2014" name="Agronomy (Basel)">
        <title>A Draft Genome Sequence for Ensete ventricosum, the Drought-Tolerant Tree Against Hunger.</title>
        <authorList>
            <person name="Harrison J."/>
            <person name="Moore K.A."/>
            <person name="Paszkiewicz K."/>
            <person name="Jones T."/>
            <person name="Grant M."/>
            <person name="Ambacheew D."/>
            <person name="Muzemil S."/>
            <person name="Studholme D.J."/>
        </authorList>
    </citation>
    <scope>NUCLEOTIDE SEQUENCE [LARGE SCALE GENOMIC DNA]</scope>
</reference>
<feature type="domain" description="AP2/ERF" evidence="7">
    <location>
        <begin position="127"/>
        <end position="184"/>
    </location>
</feature>
<dbReference type="InterPro" id="IPR036955">
    <property type="entry name" value="AP2/ERF_dom_sf"/>
</dbReference>
<dbReference type="InterPro" id="IPR001471">
    <property type="entry name" value="AP2/ERF_dom"/>
</dbReference>
<dbReference type="PRINTS" id="PR00367">
    <property type="entry name" value="ETHRSPELEMNT"/>
</dbReference>
<dbReference type="PROSITE" id="PS51032">
    <property type="entry name" value="AP2_ERF"/>
    <property type="match status" value="1"/>
</dbReference>
<comment type="caution">
    <text evidence="8">The sequence shown here is derived from an EMBL/GenBank/DDBJ whole genome shotgun (WGS) entry which is preliminary data.</text>
</comment>
<feature type="region of interest" description="Disordered" evidence="6">
    <location>
        <begin position="107"/>
        <end position="127"/>
    </location>
</feature>
<name>A0A426Y7R6_ENSVE</name>
<feature type="compositionally biased region" description="Low complexity" evidence="6">
    <location>
        <begin position="115"/>
        <end position="125"/>
    </location>
</feature>